<dbReference type="PANTHER" id="PTHR11685">
    <property type="entry name" value="RBR FAMILY RING FINGER AND IBR DOMAIN-CONTAINING"/>
    <property type="match status" value="1"/>
</dbReference>
<keyword evidence="10 13" id="KW-0863">Zinc-finger</keyword>
<evidence type="ECO:0000256" key="7">
    <source>
        <dbReference type="ARBA" id="ARBA00022679"/>
    </source>
</evidence>
<dbReference type="EC" id="2.3.2.31" evidence="6"/>
<dbReference type="InterPro" id="IPR044066">
    <property type="entry name" value="TRIAD_supradom"/>
</dbReference>
<keyword evidence="11" id="KW-0833">Ubl conjugation pathway</keyword>
<dbReference type="Proteomes" id="UP000796880">
    <property type="component" value="Unassembled WGS sequence"/>
</dbReference>
<dbReference type="CDD" id="cd22582">
    <property type="entry name" value="BRcat_RBR_unk"/>
    <property type="match status" value="1"/>
</dbReference>
<dbReference type="InterPro" id="IPR031127">
    <property type="entry name" value="E3_UB_ligase_RBR"/>
</dbReference>
<comment type="caution">
    <text evidence="17">The sequence shown here is derived from an EMBL/GenBank/DDBJ whole genome shotgun (WGS) entry which is preliminary data.</text>
</comment>
<evidence type="ECO:0000256" key="12">
    <source>
        <dbReference type="ARBA" id="ARBA00022833"/>
    </source>
</evidence>
<dbReference type="EMBL" id="VOIH02000002">
    <property type="protein sequence ID" value="KAF3455110.1"/>
    <property type="molecule type" value="Genomic_DNA"/>
</dbReference>
<evidence type="ECO:0000256" key="5">
    <source>
        <dbReference type="ARBA" id="ARBA00005884"/>
    </source>
</evidence>
<dbReference type="GO" id="GO:0016567">
    <property type="term" value="P:protein ubiquitination"/>
    <property type="evidence" value="ECO:0007669"/>
    <property type="project" value="UniProtKB-UniPathway"/>
</dbReference>
<sequence>MVAVSQDQLAVNVDTTIGNERMIVALTIRNHWFLTSLENLNDHESDSSRRRRRSNWKKKNQKKESNNNDQEKSKLVTVIDVDDDVSSSIIGKGTSKFNAISVEDYSEHRDLHLAIVTSILPSNPNNFIYLSVENLSDFDNDEIRLLRFKPSSTLFGKSKRRRLKPFSRNSIWETGMSSNSKDDPSFLCDICVESKRAYEWFNIKGCSHCYCMDCIAKYAASKLQENVIKIGCPVPDCKGCLEPEYCQSILPADVFDRWGDALCEAVILGSEKFYCPFKDCSMMMIDDGKEKVVESECPSCCRLFCAQCKAPWHTAVDCAEFQKLNEDEREREDIMLMKLAQNKLWKRCPNCKIYVEKSEGCLFMTCRCRSTFCYRCGKPRTHSQHYHCPHCEG</sequence>
<evidence type="ECO:0000256" key="13">
    <source>
        <dbReference type="PROSITE-ProRule" id="PRU00175"/>
    </source>
</evidence>
<protein>
    <recommendedName>
        <fullName evidence="6">RBR-type E3 ubiquitin transferase</fullName>
        <ecNumber evidence="6">2.3.2.31</ecNumber>
    </recommendedName>
</protein>
<dbReference type="GO" id="GO:0008270">
    <property type="term" value="F:zinc ion binding"/>
    <property type="evidence" value="ECO:0007669"/>
    <property type="project" value="UniProtKB-KW"/>
</dbReference>
<dbReference type="Gene3D" id="3.30.40.10">
    <property type="entry name" value="Zinc/RING finger domain, C3HC4 (zinc finger)"/>
    <property type="match status" value="1"/>
</dbReference>
<dbReference type="GO" id="GO:0061630">
    <property type="term" value="F:ubiquitin protein ligase activity"/>
    <property type="evidence" value="ECO:0007669"/>
    <property type="project" value="UniProtKB-EC"/>
</dbReference>
<dbReference type="FunFam" id="1.20.120.1750:FF:000018">
    <property type="entry name" value="RBR-type E3 ubiquitin transferase"/>
    <property type="match status" value="1"/>
</dbReference>
<dbReference type="Pfam" id="PF01485">
    <property type="entry name" value="IBR"/>
    <property type="match status" value="2"/>
</dbReference>
<dbReference type="InterPro" id="IPR002867">
    <property type="entry name" value="IBR_dom"/>
</dbReference>
<keyword evidence="18" id="KW-1185">Reference proteome</keyword>
<evidence type="ECO:0000313" key="18">
    <source>
        <dbReference type="Proteomes" id="UP000796880"/>
    </source>
</evidence>
<evidence type="ECO:0000256" key="9">
    <source>
        <dbReference type="ARBA" id="ARBA00022737"/>
    </source>
</evidence>
<feature type="domain" description="RING-type" evidence="16">
    <location>
        <begin position="184"/>
        <end position="393"/>
    </location>
</feature>
<dbReference type="AlphaFoldDB" id="A0A8K0HMD4"/>
<name>A0A8K0HMD4_9ROSA</name>
<evidence type="ECO:0000256" key="8">
    <source>
        <dbReference type="ARBA" id="ARBA00022723"/>
    </source>
</evidence>
<comment type="catalytic activity">
    <reaction evidence="1">
        <text>[E2 ubiquitin-conjugating enzyme]-S-ubiquitinyl-L-cysteine + [acceptor protein]-L-lysine = [E2 ubiquitin-conjugating enzyme]-L-cysteine + [acceptor protein]-N(6)-ubiquitinyl-L-lysine.</text>
        <dbReference type="EC" id="2.3.2.31"/>
    </reaction>
</comment>
<dbReference type="SMART" id="SM00647">
    <property type="entry name" value="IBR"/>
    <property type="match status" value="2"/>
</dbReference>
<organism evidence="17 18">
    <name type="scientific">Rhamnella rubrinervis</name>
    <dbReference type="NCBI Taxonomy" id="2594499"/>
    <lineage>
        <taxon>Eukaryota</taxon>
        <taxon>Viridiplantae</taxon>
        <taxon>Streptophyta</taxon>
        <taxon>Embryophyta</taxon>
        <taxon>Tracheophyta</taxon>
        <taxon>Spermatophyta</taxon>
        <taxon>Magnoliopsida</taxon>
        <taxon>eudicotyledons</taxon>
        <taxon>Gunneridae</taxon>
        <taxon>Pentapetalae</taxon>
        <taxon>rosids</taxon>
        <taxon>fabids</taxon>
        <taxon>Rosales</taxon>
        <taxon>Rhamnaceae</taxon>
        <taxon>rhamnoid group</taxon>
        <taxon>Rhamneae</taxon>
        <taxon>Rhamnella</taxon>
    </lineage>
</organism>
<evidence type="ECO:0000256" key="1">
    <source>
        <dbReference type="ARBA" id="ARBA00001798"/>
    </source>
</evidence>
<dbReference type="Gene3D" id="1.20.120.1750">
    <property type="match status" value="1"/>
</dbReference>
<dbReference type="SUPFAM" id="SSF57850">
    <property type="entry name" value="RING/U-box"/>
    <property type="match status" value="3"/>
</dbReference>
<dbReference type="FunFam" id="3.30.40.10:FF:000230">
    <property type="entry name" value="RBR-type E3 ubiquitin transferase"/>
    <property type="match status" value="1"/>
</dbReference>
<dbReference type="PROSITE" id="PS50089">
    <property type="entry name" value="ZF_RING_2"/>
    <property type="match status" value="1"/>
</dbReference>
<evidence type="ECO:0000256" key="11">
    <source>
        <dbReference type="ARBA" id="ARBA00022786"/>
    </source>
</evidence>
<comment type="cofactor">
    <cofactor evidence="2">
        <name>Zn(2+)</name>
        <dbReference type="ChEBI" id="CHEBI:29105"/>
    </cofactor>
</comment>
<feature type="compositionally biased region" description="Basic residues" evidence="14">
    <location>
        <begin position="49"/>
        <end position="61"/>
    </location>
</feature>
<dbReference type="InterPro" id="IPR017907">
    <property type="entry name" value="Znf_RING_CS"/>
</dbReference>
<comment type="similarity">
    <text evidence="5">Belongs to the RBR family. Ariadne subfamily.</text>
</comment>
<evidence type="ECO:0000256" key="6">
    <source>
        <dbReference type="ARBA" id="ARBA00012251"/>
    </source>
</evidence>
<comment type="pathway">
    <text evidence="4">Protein modification; protein ubiquitination.</text>
</comment>
<evidence type="ECO:0000259" key="16">
    <source>
        <dbReference type="PROSITE" id="PS51873"/>
    </source>
</evidence>
<keyword evidence="12" id="KW-0862">Zinc</keyword>
<evidence type="ECO:0000256" key="2">
    <source>
        <dbReference type="ARBA" id="ARBA00001947"/>
    </source>
</evidence>
<dbReference type="InterPro" id="IPR013083">
    <property type="entry name" value="Znf_RING/FYVE/PHD"/>
</dbReference>
<evidence type="ECO:0000256" key="4">
    <source>
        <dbReference type="ARBA" id="ARBA00004906"/>
    </source>
</evidence>
<dbReference type="InterPro" id="IPR001841">
    <property type="entry name" value="Znf_RING"/>
</dbReference>
<dbReference type="PROSITE" id="PS51873">
    <property type="entry name" value="TRIAD"/>
    <property type="match status" value="1"/>
</dbReference>
<evidence type="ECO:0000256" key="3">
    <source>
        <dbReference type="ARBA" id="ARBA00003976"/>
    </source>
</evidence>
<evidence type="ECO:0000313" key="17">
    <source>
        <dbReference type="EMBL" id="KAF3455110.1"/>
    </source>
</evidence>
<comment type="function">
    <text evidence="3">Might act as an E3 ubiquitin-protein ligase, or as part of E3 complex, which accepts ubiquitin from specific E2 ubiquitin-conjugating enzymes and then transfers it to substrates.</text>
</comment>
<dbReference type="OrthoDB" id="1157576at2759"/>
<keyword evidence="8" id="KW-0479">Metal-binding</keyword>
<dbReference type="UniPathway" id="UPA00143"/>
<reference evidence="17" key="1">
    <citation type="submission" date="2020-03" db="EMBL/GenBank/DDBJ databases">
        <title>A high-quality chromosome-level genome assembly of a woody plant with both climbing and erect habits, Rhamnella rubrinervis.</title>
        <authorList>
            <person name="Lu Z."/>
            <person name="Yang Y."/>
            <person name="Zhu X."/>
            <person name="Sun Y."/>
        </authorList>
    </citation>
    <scope>NUCLEOTIDE SEQUENCE</scope>
    <source>
        <strain evidence="17">BYM</strain>
        <tissue evidence="17">Leaf</tissue>
    </source>
</reference>
<feature type="domain" description="RING-type" evidence="15">
    <location>
        <begin position="188"/>
        <end position="234"/>
    </location>
</feature>
<keyword evidence="9" id="KW-0677">Repeat</keyword>
<evidence type="ECO:0000256" key="14">
    <source>
        <dbReference type="SAM" id="MobiDB-lite"/>
    </source>
</evidence>
<evidence type="ECO:0000256" key="10">
    <source>
        <dbReference type="ARBA" id="ARBA00022771"/>
    </source>
</evidence>
<dbReference type="CDD" id="cd22584">
    <property type="entry name" value="Rcat_RBR_unk"/>
    <property type="match status" value="1"/>
</dbReference>
<dbReference type="PROSITE" id="PS00518">
    <property type="entry name" value="ZF_RING_1"/>
    <property type="match status" value="1"/>
</dbReference>
<proteinExistence type="inferred from homology"/>
<keyword evidence="7" id="KW-0808">Transferase</keyword>
<accession>A0A8K0HMD4</accession>
<evidence type="ECO:0000259" key="15">
    <source>
        <dbReference type="PROSITE" id="PS50089"/>
    </source>
</evidence>
<gene>
    <name evidence="17" type="ORF">FNV43_RR05558</name>
</gene>
<feature type="compositionally biased region" description="Basic and acidic residues" evidence="14">
    <location>
        <begin position="62"/>
        <end position="71"/>
    </location>
</feature>
<feature type="region of interest" description="Disordered" evidence="14">
    <location>
        <begin position="43"/>
        <end position="71"/>
    </location>
</feature>